<dbReference type="RefSeq" id="WP_009056123.1">
    <property type="nucleotide sequence ID" value="NZ_AJYA01000035.1"/>
</dbReference>
<dbReference type="GO" id="GO:0016740">
    <property type="term" value="F:transferase activity"/>
    <property type="evidence" value="ECO:0007669"/>
    <property type="project" value="UniProtKB-KW"/>
</dbReference>
<feature type="transmembrane region" description="Helical" evidence="1">
    <location>
        <begin position="55"/>
        <end position="78"/>
    </location>
</feature>
<reference evidence="2 3" key="1">
    <citation type="submission" date="2012-05" db="EMBL/GenBank/DDBJ databases">
        <title>Genome sequence of Nitritalea halalkaliphila LW7.</title>
        <authorList>
            <person name="Jangir P.K."/>
            <person name="Singh A."/>
            <person name="Shivaji S."/>
            <person name="Sharma R."/>
        </authorList>
    </citation>
    <scope>NUCLEOTIDE SEQUENCE [LARGE SCALE GENOMIC DNA]</scope>
    <source>
        <strain evidence="2 3">LW7</strain>
    </source>
</reference>
<dbReference type="AlphaFoldDB" id="I5BZP1"/>
<protein>
    <submittedName>
        <fullName evidence="2">UbiA prenyltransferase</fullName>
    </submittedName>
</protein>
<dbReference type="STRING" id="1189621.A3SI_14439"/>
<feature type="transmembrane region" description="Helical" evidence="1">
    <location>
        <begin position="15"/>
        <end position="34"/>
    </location>
</feature>
<gene>
    <name evidence="2" type="ORF">A3SI_14439</name>
</gene>
<keyword evidence="1" id="KW-0812">Transmembrane</keyword>
<sequence length="264" mass="29696">MAFFSALLEVAIPPIYFFLLGLFVWCIYTLDHLLDAKKIKEQAISSKRRAFYQRYTKPLFFGLLTAAGLLALLCIVYTLPVKLLLSAGLGGLAVLLLIFAYSLSPNLLPHWKEALVALLYVAGIAWVPTYYALEVKPLSFRSSFELAPIGVLFLLYGNLSYTNLLQLAYQDREDDRQFGFSSAVKPLGAAKLKNRIYALHAIGLSFGLCGLFYFPSFYGPFFLVVVLMQGIHAQVFRQPRLSAPQQRMRTEASFSLSWLVSLLR</sequence>
<keyword evidence="1" id="KW-1133">Transmembrane helix</keyword>
<dbReference type="Proteomes" id="UP000005551">
    <property type="component" value="Unassembled WGS sequence"/>
</dbReference>
<feature type="transmembrane region" description="Helical" evidence="1">
    <location>
        <begin position="196"/>
        <end position="214"/>
    </location>
</feature>
<accession>I5BZP1</accession>
<dbReference type="EMBL" id="AJYA01000035">
    <property type="protein sequence ID" value="EIM75043.1"/>
    <property type="molecule type" value="Genomic_DNA"/>
</dbReference>
<name>I5BZP1_9BACT</name>
<evidence type="ECO:0000313" key="2">
    <source>
        <dbReference type="EMBL" id="EIM75043.1"/>
    </source>
</evidence>
<feature type="transmembrane region" description="Helical" evidence="1">
    <location>
        <begin position="115"/>
        <end position="133"/>
    </location>
</feature>
<organism evidence="2 3">
    <name type="scientific">Nitritalea halalkaliphila LW7</name>
    <dbReference type="NCBI Taxonomy" id="1189621"/>
    <lineage>
        <taxon>Bacteria</taxon>
        <taxon>Pseudomonadati</taxon>
        <taxon>Bacteroidota</taxon>
        <taxon>Cytophagia</taxon>
        <taxon>Cytophagales</taxon>
        <taxon>Cyclobacteriaceae</taxon>
        <taxon>Nitritalea</taxon>
    </lineage>
</organism>
<keyword evidence="1" id="KW-0472">Membrane</keyword>
<feature type="transmembrane region" description="Helical" evidence="1">
    <location>
        <begin position="84"/>
        <end position="103"/>
    </location>
</feature>
<keyword evidence="2" id="KW-0808">Transferase</keyword>
<feature type="transmembrane region" description="Helical" evidence="1">
    <location>
        <begin position="145"/>
        <end position="169"/>
    </location>
</feature>
<evidence type="ECO:0000256" key="1">
    <source>
        <dbReference type="SAM" id="Phobius"/>
    </source>
</evidence>
<comment type="caution">
    <text evidence="2">The sequence shown here is derived from an EMBL/GenBank/DDBJ whole genome shotgun (WGS) entry which is preliminary data.</text>
</comment>
<keyword evidence="3" id="KW-1185">Reference proteome</keyword>
<evidence type="ECO:0000313" key="3">
    <source>
        <dbReference type="Proteomes" id="UP000005551"/>
    </source>
</evidence>
<proteinExistence type="predicted"/>